<evidence type="ECO:0000256" key="12">
    <source>
        <dbReference type="SAM" id="MobiDB-lite"/>
    </source>
</evidence>
<sequence length="984" mass="111090">MALSNRSGVGMLAFFESVIQDQIPTELCVKWMEILEKVGFSRTFRQNYDSWFQVCFRSWDELRSLGQDHAADRKQQLFAALREAVKERDGVNKVDATLLKLELAEVENKFGDSIVDVVIQCVQREEQLIQSFIQSHVEPTSPEEDLDSRLASVYSGLQHGYQNLQETLDSLIRLDEQYRNTGSDSVIVPLQDLQAYQKDQMNVECEELPDFTQLISGEETVQLIIQKQNESVRLFEDLLEKVSRGSHVILNDVIPWRNRFKLHYAELDADEPKIDVIAEWCAKTGSLIYDLKTSLWPKLDNQIIDDSVKTAFKNRLDTLFIDYMQGSFLVCKQDNYVLRRDSKKLKVNLRLLAADHLSSILMDDVRAYLVSEADLNNCCEHEPNQRRCVPNARKLAMKTVGFEGTSGSAKFTADAGGKVEVVFKGMKIKNFQRPESGRQIHEERYQIVFVTEVEHVTLWTLSLPLVITTGSNQQCHSLASVTWACYSSDVYSLPVSVRDELPLAEVVAMLEAKTRTLCASRGLTEDNKQHLKARLIGSDTFTDETPVTLQKFCFERMKQPKDESGDSEYLGFSFWQWFVACCNLVEQFLLPYWKDGLIVGFISKRDAKERLCMLDYRKCGTFILRFSDTFIVHSQGLTKMYAHLRACLLYSKTNKAGDQRLVVCDSVDVAGHRQLDLSSLAFILEGSRLSNDSAPCYRYVYPTMKRREDTFDKHIHSKNNVGSYRDVKAQWCIDVDQEKTGDETHAGKRTRSMEGTALSAPSKRTQATCRSRSVDHTRRKITGLTSNTFQSTGSDSVDHHSLTRATHAVTTSASEMPSLTVEDINALVLIHRSSVNPCVSIEQHVTSNTVIADQQIPCYSQCTTVAENNVIGSFLTVNQTLNNVVLSGPTESTQDVCPMSNLHEACVFQIRNLLSALPLEDRYSVIQEVTQCVHFIDRCGESGERQPPIESEHPDIVISSGDLATTSGDLDLSSIMDTGSFGSE</sequence>
<dbReference type="AlphaFoldDB" id="A0A9D4JJ32"/>
<dbReference type="Proteomes" id="UP000828390">
    <property type="component" value="Unassembled WGS sequence"/>
</dbReference>
<dbReference type="GO" id="GO:0003677">
    <property type="term" value="F:DNA binding"/>
    <property type="evidence" value="ECO:0007669"/>
    <property type="project" value="UniProtKB-KW"/>
</dbReference>
<accession>A0A9D4JJ32</accession>
<evidence type="ECO:0000256" key="1">
    <source>
        <dbReference type="ARBA" id="ARBA00004123"/>
    </source>
</evidence>
<evidence type="ECO:0000256" key="4">
    <source>
        <dbReference type="ARBA" id="ARBA00022490"/>
    </source>
</evidence>
<protein>
    <recommendedName>
        <fullName evidence="17">Signal transducer and activator of transcription</fullName>
    </recommendedName>
</protein>
<dbReference type="Gene3D" id="2.60.40.630">
    <property type="entry name" value="STAT transcription factor, DNA-binding domain"/>
    <property type="match status" value="1"/>
</dbReference>
<keyword evidence="4" id="KW-0963">Cytoplasm</keyword>
<gene>
    <name evidence="15" type="ORF">DPMN_140510</name>
</gene>
<dbReference type="Pfam" id="PF21354">
    <property type="entry name" value="STAT_linker"/>
    <property type="match status" value="1"/>
</dbReference>
<organism evidence="15 16">
    <name type="scientific">Dreissena polymorpha</name>
    <name type="common">Zebra mussel</name>
    <name type="synonym">Mytilus polymorpha</name>
    <dbReference type="NCBI Taxonomy" id="45954"/>
    <lineage>
        <taxon>Eukaryota</taxon>
        <taxon>Metazoa</taxon>
        <taxon>Spiralia</taxon>
        <taxon>Lophotrochozoa</taxon>
        <taxon>Mollusca</taxon>
        <taxon>Bivalvia</taxon>
        <taxon>Autobranchia</taxon>
        <taxon>Heteroconchia</taxon>
        <taxon>Euheterodonta</taxon>
        <taxon>Imparidentia</taxon>
        <taxon>Neoheterodontei</taxon>
        <taxon>Myida</taxon>
        <taxon>Dreissenoidea</taxon>
        <taxon>Dreissenidae</taxon>
        <taxon>Dreissena</taxon>
    </lineage>
</organism>
<dbReference type="Gene3D" id="1.10.238.10">
    <property type="entry name" value="EF-hand"/>
    <property type="match status" value="1"/>
</dbReference>
<evidence type="ECO:0000256" key="10">
    <source>
        <dbReference type="ARBA" id="ARBA00023163"/>
    </source>
</evidence>
<dbReference type="InterPro" id="IPR036860">
    <property type="entry name" value="SH2_dom_sf"/>
</dbReference>
<feature type="region of interest" description="Disordered" evidence="12">
    <location>
        <begin position="741"/>
        <end position="765"/>
    </location>
</feature>
<dbReference type="Gene3D" id="3.30.505.10">
    <property type="entry name" value="SH2 domain"/>
    <property type="match status" value="1"/>
</dbReference>
<dbReference type="InterPro" id="IPR008967">
    <property type="entry name" value="p53-like_TF_DNA-bd_sf"/>
</dbReference>
<dbReference type="GO" id="GO:0005634">
    <property type="term" value="C:nucleus"/>
    <property type="evidence" value="ECO:0007669"/>
    <property type="project" value="UniProtKB-SubCell"/>
</dbReference>
<keyword evidence="10" id="KW-0804">Transcription</keyword>
<dbReference type="InterPro" id="IPR001217">
    <property type="entry name" value="STAT"/>
</dbReference>
<evidence type="ECO:0000259" key="13">
    <source>
        <dbReference type="Pfam" id="PF02864"/>
    </source>
</evidence>
<keyword evidence="16" id="KW-1185">Reference proteome</keyword>
<dbReference type="EMBL" id="JAIWYP010000006">
    <property type="protein sequence ID" value="KAH3812089.1"/>
    <property type="molecule type" value="Genomic_DNA"/>
</dbReference>
<dbReference type="OrthoDB" id="6140367at2759"/>
<proteinExistence type="inferred from homology"/>
<keyword evidence="7" id="KW-0805">Transcription regulation</keyword>
<evidence type="ECO:0000256" key="7">
    <source>
        <dbReference type="ARBA" id="ARBA00023015"/>
    </source>
</evidence>
<keyword evidence="5" id="KW-0597">Phosphoprotein</keyword>
<reference evidence="15" key="1">
    <citation type="journal article" date="2019" name="bioRxiv">
        <title>The Genome of the Zebra Mussel, Dreissena polymorpha: A Resource for Invasive Species Research.</title>
        <authorList>
            <person name="McCartney M.A."/>
            <person name="Auch B."/>
            <person name="Kono T."/>
            <person name="Mallez S."/>
            <person name="Zhang Y."/>
            <person name="Obille A."/>
            <person name="Becker A."/>
            <person name="Abrahante J.E."/>
            <person name="Garbe J."/>
            <person name="Badalamenti J.P."/>
            <person name="Herman A."/>
            <person name="Mangelson H."/>
            <person name="Liachko I."/>
            <person name="Sullivan S."/>
            <person name="Sone E.D."/>
            <person name="Koren S."/>
            <person name="Silverstein K.A.T."/>
            <person name="Beckman K.B."/>
            <person name="Gohl D.M."/>
        </authorList>
    </citation>
    <scope>NUCLEOTIDE SEQUENCE</scope>
    <source>
        <strain evidence="15">Duluth1</strain>
        <tissue evidence="15">Whole animal</tissue>
    </source>
</reference>
<keyword evidence="11" id="KW-0539">Nucleus</keyword>
<evidence type="ECO:0000256" key="2">
    <source>
        <dbReference type="ARBA" id="ARBA00004496"/>
    </source>
</evidence>
<dbReference type="InterPro" id="IPR048988">
    <property type="entry name" value="STAT_linker"/>
</dbReference>
<keyword evidence="9" id="KW-0010">Activator</keyword>
<comment type="caution">
    <text evidence="15">The sequence shown here is derived from an EMBL/GenBank/DDBJ whole genome shotgun (WGS) entry which is preliminary data.</text>
</comment>
<dbReference type="PANTHER" id="PTHR11801">
    <property type="entry name" value="SIGNAL TRANSDUCER AND ACTIVATOR OF TRANSCRIPTION"/>
    <property type="match status" value="1"/>
</dbReference>
<comment type="subcellular location">
    <subcellularLocation>
        <location evidence="2">Cytoplasm</location>
    </subcellularLocation>
    <subcellularLocation>
        <location evidence="1">Nucleus</location>
    </subcellularLocation>
</comment>
<dbReference type="SUPFAM" id="SSF55550">
    <property type="entry name" value="SH2 domain"/>
    <property type="match status" value="1"/>
</dbReference>
<evidence type="ECO:0000256" key="8">
    <source>
        <dbReference type="ARBA" id="ARBA00023125"/>
    </source>
</evidence>
<evidence type="ECO:0000259" key="14">
    <source>
        <dbReference type="Pfam" id="PF21354"/>
    </source>
</evidence>
<evidence type="ECO:0000256" key="6">
    <source>
        <dbReference type="ARBA" id="ARBA00022999"/>
    </source>
</evidence>
<dbReference type="InterPro" id="IPR012345">
    <property type="entry name" value="STAT_TF_DNA-bd_N"/>
</dbReference>
<keyword evidence="8" id="KW-0238">DNA-binding</keyword>
<evidence type="ECO:0000256" key="5">
    <source>
        <dbReference type="ARBA" id="ARBA00022553"/>
    </source>
</evidence>
<evidence type="ECO:0000256" key="11">
    <source>
        <dbReference type="ARBA" id="ARBA00023242"/>
    </source>
</evidence>
<reference evidence="15" key="2">
    <citation type="submission" date="2020-11" db="EMBL/GenBank/DDBJ databases">
        <authorList>
            <person name="McCartney M.A."/>
            <person name="Auch B."/>
            <person name="Kono T."/>
            <person name="Mallez S."/>
            <person name="Becker A."/>
            <person name="Gohl D.M."/>
            <person name="Silverstein K.A.T."/>
            <person name="Koren S."/>
            <person name="Bechman K.B."/>
            <person name="Herman A."/>
            <person name="Abrahante J.E."/>
            <person name="Garbe J."/>
        </authorList>
    </citation>
    <scope>NUCLEOTIDE SEQUENCE</scope>
    <source>
        <strain evidence="15">Duluth1</strain>
        <tissue evidence="15">Whole animal</tissue>
    </source>
</reference>
<evidence type="ECO:0000256" key="9">
    <source>
        <dbReference type="ARBA" id="ARBA00023159"/>
    </source>
</evidence>
<evidence type="ECO:0000313" key="16">
    <source>
        <dbReference type="Proteomes" id="UP000828390"/>
    </source>
</evidence>
<dbReference type="GO" id="GO:0005737">
    <property type="term" value="C:cytoplasm"/>
    <property type="evidence" value="ECO:0007669"/>
    <property type="project" value="UniProtKB-SubCell"/>
</dbReference>
<evidence type="ECO:0000313" key="15">
    <source>
        <dbReference type="EMBL" id="KAH3812089.1"/>
    </source>
</evidence>
<feature type="domain" description="STAT transcription factor DNA-binding" evidence="13">
    <location>
        <begin position="336"/>
        <end position="468"/>
    </location>
</feature>
<evidence type="ECO:0000256" key="3">
    <source>
        <dbReference type="ARBA" id="ARBA00005586"/>
    </source>
</evidence>
<dbReference type="SUPFAM" id="SSF49417">
    <property type="entry name" value="p53-like transcription factors"/>
    <property type="match status" value="1"/>
</dbReference>
<dbReference type="Pfam" id="PF02864">
    <property type="entry name" value="STAT_bind"/>
    <property type="match status" value="1"/>
</dbReference>
<feature type="domain" description="Signal transducer and activator of transcription linker" evidence="14">
    <location>
        <begin position="494"/>
        <end position="578"/>
    </location>
</feature>
<dbReference type="GO" id="GO:0007165">
    <property type="term" value="P:signal transduction"/>
    <property type="evidence" value="ECO:0007669"/>
    <property type="project" value="InterPro"/>
</dbReference>
<dbReference type="InterPro" id="IPR013801">
    <property type="entry name" value="STAT_TF_DNA-bd"/>
</dbReference>
<name>A0A9D4JJ32_DREPO</name>
<comment type="similarity">
    <text evidence="3">Belongs to the transcription factor STAT family.</text>
</comment>
<keyword evidence="6" id="KW-0727">SH2 domain</keyword>
<evidence type="ECO:0008006" key="17">
    <source>
        <dbReference type="Google" id="ProtNLM"/>
    </source>
</evidence>
<dbReference type="GO" id="GO:0003700">
    <property type="term" value="F:DNA-binding transcription factor activity"/>
    <property type="evidence" value="ECO:0007669"/>
    <property type="project" value="InterPro"/>
</dbReference>